<dbReference type="Pfam" id="PF03787">
    <property type="entry name" value="RAMPs"/>
    <property type="match status" value="1"/>
</dbReference>
<dbReference type="InterPro" id="IPR052216">
    <property type="entry name" value="CRISPR_Csm3_endoribonuclease"/>
</dbReference>
<comment type="similarity">
    <text evidence="1">Belongs to the CRISPR-associated Csm3 family.</text>
</comment>
<keyword evidence="3" id="KW-0540">Nuclease</keyword>
<dbReference type="GO" id="GO:0016787">
    <property type="term" value="F:hydrolase activity"/>
    <property type="evidence" value="ECO:0007669"/>
    <property type="project" value="UniProtKB-KW"/>
</dbReference>
<dbReference type="InterPro" id="IPR013412">
    <property type="entry name" value="CRISPR-assoc_RAMP_Csm3"/>
</dbReference>
<dbReference type="RefSeq" id="WP_118324984.1">
    <property type="nucleotide sequence ID" value="NZ_CATXNH010000047.1"/>
</dbReference>
<evidence type="ECO:0000256" key="7">
    <source>
        <dbReference type="ARBA" id="ARBA00023118"/>
    </source>
</evidence>
<evidence type="ECO:0000256" key="6">
    <source>
        <dbReference type="ARBA" id="ARBA00022884"/>
    </source>
</evidence>
<evidence type="ECO:0000256" key="2">
    <source>
        <dbReference type="ARBA" id="ARBA00022150"/>
    </source>
</evidence>
<feature type="domain" description="CRISPR type III-associated protein" evidence="9">
    <location>
        <begin position="12"/>
        <end position="198"/>
    </location>
</feature>
<dbReference type="AlphaFoldDB" id="A0A395WBU6"/>
<dbReference type="InterPro" id="IPR005537">
    <property type="entry name" value="RAMP_III_fam"/>
</dbReference>
<gene>
    <name evidence="10" type="primary">csm3</name>
    <name evidence="10" type="ORF">DWW32_04995</name>
</gene>
<evidence type="ECO:0000313" key="11">
    <source>
        <dbReference type="Proteomes" id="UP000265489"/>
    </source>
</evidence>
<protein>
    <recommendedName>
        <fullName evidence="2">CRISPR system Cms endoribonuclease Csm3</fullName>
    </recommendedName>
    <alternativeName>
        <fullName evidence="8">CRISPR type III A-associated RAMP protein Csm3</fullName>
    </alternativeName>
</protein>
<dbReference type="GO" id="GO:0004519">
    <property type="term" value="F:endonuclease activity"/>
    <property type="evidence" value="ECO:0007669"/>
    <property type="project" value="UniProtKB-KW"/>
</dbReference>
<evidence type="ECO:0000259" key="9">
    <source>
        <dbReference type="Pfam" id="PF03787"/>
    </source>
</evidence>
<comment type="caution">
    <text evidence="10">The sequence shown here is derived from an EMBL/GenBank/DDBJ whole genome shotgun (WGS) entry which is preliminary data.</text>
</comment>
<keyword evidence="6" id="KW-0694">RNA-binding</keyword>
<dbReference type="NCBIfam" id="TIGR02582">
    <property type="entry name" value="cas7_TM1809"/>
    <property type="match status" value="1"/>
</dbReference>
<proteinExistence type="inferred from homology"/>
<name>A0A395WBU6_9FIRM</name>
<keyword evidence="4" id="KW-0255">Endonuclease</keyword>
<accession>A0A395WBU6</accession>
<dbReference type="GO" id="GO:0003723">
    <property type="term" value="F:RNA binding"/>
    <property type="evidence" value="ECO:0007669"/>
    <property type="project" value="UniProtKB-KW"/>
</dbReference>
<dbReference type="EMBL" id="QRYQ01000006">
    <property type="protein sequence ID" value="RGU92338.1"/>
    <property type="molecule type" value="Genomic_DNA"/>
</dbReference>
<evidence type="ECO:0000256" key="5">
    <source>
        <dbReference type="ARBA" id="ARBA00022801"/>
    </source>
</evidence>
<keyword evidence="7" id="KW-0051">Antiviral defense</keyword>
<dbReference type="PANTHER" id="PTHR35579:SF3">
    <property type="entry name" value="CRISPR SYSTEM CMS ENDORIBONUCLEASE CSM3"/>
    <property type="match status" value="1"/>
</dbReference>
<evidence type="ECO:0000256" key="4">
    <source>
        <dbReference type="ARBA" id="ARBA00022759"/>
    </source>
</evidence>
<evidence type="ECO:0000256" key="3">
    <source>
        <dbReference type="ARBA" id="ARBA00022722"/>
    </source>
</evidence>
<dbReference type="GO" id="GO:0051607">
    <property type="term" value="P:defense response to virus"/>
    <property type="evidence" value="ECO:0007669"/>
    <property type="project" value="UniProtKB-KW"/>
</dbReference>
<evidence type="ECO:0000256" key="8">
    <source>
        <dbReference type="ARBA" id="ARBA00033183"/>
    </source>
</evidence>
<reference evidence="10 11" key="1">
    <citation type="submission" date="2018-08" db="EMBL/GenBank/DDBJ databases">
        <title>A genome reference for cultivated species of the human gut microbiota.</title>
        <authorList>
            <person name="Zou Y."/>
            <person name="Xue W."/>
            <person name="Luo G."/>
        </authorList>
    </citation>
    <scope>NUCLEOTIDE SEQUENCE [LARGE SCALE GENOMIC DNA]</scope>
    <source>
        <strain evidence="10 11">AF15-20</strain>
    </source>
</reference>
<sequence>MIKKILTVDLQIRLLSGMHIGGSDSSFDIGGADSSVFKDPLTKRPVIPGSSLKGKLRSLLTYDDEMIDGDDITIRNDVTRNLFESVEMDPNTPSITRALFRDMTLTEDSARKITDILGDGVYTEIKAENSIDKLKGTAKSPRFIERVPAGAEFEGQIVLTVFDGDDEEKMKSDIEKALNLLELNYIGGSGSRGYGRVKVLNLDSESGKLQWKEALMNENV</sequence>
<evidence type="ECO:0000313" key="10">
    <source>
        <dbReference type="EMBL" id="RGU92338.1"/>
    </source>
</evidence>
<organism evidence="10 11">
    <name type="scientific">Holdemanella biformis</name>
    <dbReference type="NCBI Taxonomy" id="1735"/>
    <lineage>
        <taxon>Bacteria</taxon>
        <taxon>Bacillati</taxon>
        <taxon>Bacillota</taxon>
        <taxon>Erysipelotrichia</taxon>
        <taxon>Erysipelotrichales</taxon>
        <taxon>Erysipelotrichaceae</taxon>
        <taxon>Holdemanella</taxon>
    </lineage>
</organism>
<dbReference type="GeneID" id="66579413"/>
<dbReference type="PANTHER" id="PTHR35579">
    <property type="entry name" value="CRISPR SYSTEM CMS ENDORIBONUCLEASE CSM3"/>
    <property type="match status" value="1"/>
</dbReference>
<keyword evidence="5" id="KW-0378">Hydrolase</keyword>
<evidence type="ECO:0000256" key="1">
    <source>
        <dbReference type="ARBA" id="ARBA00006342"/>
    </source>
</evidence>
<dbReference type="Proteomes" id="UP000265489">
    <property type="component" value="Unassembled WGS sequence"/>
</dbReference>